<gene>
    <name evidence="2" type="ORF">CMUST_04325</name>
    <name evidence="3" type="ORF">CMUST_15895</name>
</gene>
<keyword evidence="4" id="KW-1185">Reference proteome</keyword>
<evidence type="ECO:0000256" key="1">
    <source>
        <dbReference type="SAM" id="Phobius"/>
    </source>
</evidence>
<keyword evidence="1" id="KW-1133">Transmembrane helix</keyword>
<sequence>MEPLTAFIVLCTLVNVLLLTVIIRLRKHAKKHLAQLMPERQR</sequence>
<dbReference type="EMBL" id="CP011544">
    <property type="protein sequence ID" value="AKK07467.1"/>
    <property type="molecule type" value="Genomic_DNA"/>
</dbReference>
<name>A0A0G3H8H0_9CORY</name>
<evidence type="ECO:0000313" key="3">
    <source>
        <dbReference type="EMBL" id="AKK07467.1"/>
    </source>
</evidence>
<geneLocation type="plasmid" evidence="3 4">
    <name>phiCmus45274</name>
</geneLocation>
<proteinExistence type="predicted"/>
<feature type="transmembrane region" description="Helical" evidence="1">
    <location>
        <begin position="6"/>
        <end position="25"/>
    </location>
</feature>
<dbReference type="EMBL" id="CP011542">
    <property type="protein sequence ID" value="AKK05207.1"/>
    <property type="molecule type" value="Genomic_DNA"/>
</dbReference>
<accession>A0A0G3H8H0</accession>
<keyword evidence="1" id="KW-0812">Transmembrane</keyword>
<dbReference type="AlphaFoldDB" id="A0A0G3H8H0"/>
<reference evidence="4" key="2">
    <citation type="submission" date="2015-05" db="EMBL/GenBank/DDBJ databases">
        <title>Complete genome sequence of Corynebacterium mustelae DSM 45274, isolated from various tissues of a male ferret with lethal sepsis.</title>
        <authorList>
            <person name="Ruckert C."/>
            <person name="Albersmeier A."/>
            <person name="Winkler A."/>
            <person name="Tauch A."/>
        </authorList>
    </citation>
    <scope>NUCLEOTIDE SEQUENCE [LARGE SCALE GENOMIC DNA]</scope>
    <source>
        <strain evidence="4">DSM 45274</strain>
        <plasmid evidence="4">Plasmid phiCmus45274</plasmid>
    </source>
</reference>
<keyword evidence="1" id="KW-0472">Membrane</keyword>
<protein>
    <submittedName>
        <fullName evidence="3">Uncharacterized protein</fullName>
    </submittedName>
</protein>
<evidence type="ECO:0000313" key="4">
    <source>
        <dbReference type="Proteomes" id="UP000035199"/>
    </source>
</evidence>
<dbReference type="Proteomes" id="UP000035199">
    <property type="component" value="Chromosome"/>
</dbReference>
<keyword evidence="3" id="KW-0614">Plasmid</keyword>
<dbReference type="KEGG" id="cmv:CMUST_04325"/>
<reference evidence="3 4" key="1">
    <citation type="journal article" date="2015" name="Genome Announc.">
        <title>Complete Genome Sequence of the Type Strain Corynebacterium mustelae DSM 45274, Isolated from Various Tissues of a Male Ferret with Lethal Sepsis.</title>
        <authorList>
            <person name="Ruckert C."/>
            <person name="Eimer J."/>
            <person name="Winkler A."/>
            <person name="Tauch A."/>
        </authorList>
    </citation>
    <scope>NUCLEOTIDE SEQUENCE [LARGE SCALE GENOMIC DNA]</scope>
    <source>
        <strain evidence="3 4">DSM 45274</strain>
        <plasmid evidence="3">phiCmus45274</plasmid>
        <plasmid evidence="4">Plasmid phiCmus45274</plasmid>
    </source>
</reference>
<organism evidence="3 4">
    <name type="scientific">Corynebacterium mustelae</name>
    <dbReference type="NCBI Taxonomy" id="571915"/>
    <lineage>
        <taxon>Bacteria</taxon>
        <taxon>Bacillati</taxon>
        <taxon>Actinomycetota</taxon>
        <taxon>Actinomycetes</taxon>
        <taxon>Mycobacteriales</taxon>
        <taxon>Corynebacteriaceae</taxon>
        <taxon>Corynebacterium</taxon>
    </lineage>
</organism>
<dbReference type="Proteomes" id="UP000035199">
    <property type="component" value="Plasmid phiCmus45274"/>
</dbReference>
<dbReference type="KEGG" id="cmv:CMUST_15895"/>
<evidence type="ECO:0000313" key="2">
    <source>
        <dbReference type="EMBL" id="AKK05207.1"/>
    </source>
</evidence>